<dbReference type="EMBL" id="JABBWM010000015">
    <property type="protein sequence ID" value="KAG2112202.1"/>
    <property type="molecule type" value="Genomic_DNA"/>
</dbReference>
<keyword evidence="3" id="KW-1185">Reference proteome</keyword>
<name>A0A9P7JVU4_9AGAM</name>
<feature type="region of interest" description="Disordered" evidence="1">
    <location>
        <begin position="257"/>
        <end position="311"/>
    </location>
</feature>
<feature type="compositionally biased region" description="Polar residues" evidence="1">
    <location>
        <begin position="290"/>
        <end position="303"/>
    </location>
</feature>
<comment type="caution">
    <text evidence="2">The sequence shown here is derived from an EMBL/GenBank/DDBJ whole genome shotgun (WGS) entry which is preliminary data.</text>
</comment>
<proteinExistence type="predicted"/>
<dbReference type="AlphaFoldDB" id="A0A9P7JVU4"/>
<dbReference type="Proteomes" id="UP000823399">
    <property type="component" value="Unassembled WGS sequence"/>
</dbReference>
<feature type="region of interest" description="Disordered" evidence="1">
    <location>
        <begin position="111"/>
        <end position="140"/>
    </location>
</feature>
<evidence type="ECO:0000313" key="3">
    <source>
        <dbReference type="Proteomes" id="UP000823399"/>
    </source>
</evidence>
<evidence type="ECO:0000313" key="2">
    <source>
        <dbReference type="EMBL" id="KAG2112202.1"/>
    </source>
</evidence>
<feature type="compositionally biased region" description="Low complexity" evidence="1">
    <location>
        <begin position="265"/>
        <end position="289"/>
    </location>
</feature>
<dbReference type="RefSeq" id="XP_041295133.1">
    <property type="nucleotide sequence ID" value="XM_041433472.1"/>
</dbReference>
<accession>A0A9P7JVU4</accession>
<dbReference type="OrthoDB" id="2689820at2759"/>
<organism evidence="2 3">
    <name type="scientific">Suillus discolor</name>
    <dbReference type="NCBI Taxonomy" id="1912936"/>
    <lineage>
        <taxon>Eukaryota</taxon>
        <taxon>Fungi</taxon>
        <taxon>Dikarya</taxon>
        <taxon>Basidiomycota</taxon>
        <taxon>Agaricomycotina</taxon>
        <taxon>Agaricomycetes</taxon>
        <taxon>Agaricomycetidae</taxon>
        <taxon>Boletales</taxon>
        <taxon>Suillineae</taxon>
        <taxon>Suillaceae</taxon>
        <taxon>Suillus</taxon>
    </lineage>
</organism>
<feature type="compositionally biased region" description="Basic and acidic residues" evidence="1">
    <location>
        <begin position="207"/>
        <end position="216"/>
    </location>
</feature>
<protein>
    <submittedName>
        <fullName evidence="2">Uncharacterized protein</fullName>
    </submittedName>
</protein>
<sequence>MPSLHVRSSWRMPPMAACMISIEKSLQLPSRTVLHFEVDKFAEDVLKQFPFYDDLDELWRDNPSYAPKAFSSDPKANHSDCLQLMVHTKSAPASTSVGSSCPPADNKNLYANTNTVNDPEPSRCLPPAYTNPPQQLPQPPSFNSNDDEFDYNMVDNMVDNNHIYPDDTGDGEMDPGDGKMDADYGEMDMGNGLEGDYEMEALETETAGRNRADKRPRPFSPSPPPQANISQLATPHTPLYDTQASFTTHADRAVNRTPLSKSHCPSPSVAPSIVSSSTRSCSSSGQSGSVQMRTPSSNTSFSTKAKGVKHVRSDITDVRNKVKLLAQGVVAEHYSAKSSEKMMKLQIHQKERDQMFAFGDQLMQQSNSSLDHQRTLESKNADICLEQAKAQTHTLEMEFIRLKLQLGEQQLKLQQQQLKLAAGSSSLHAS</sequence>
<reference evidence="2" key="1">
    <citation type="journal article" date="2020" name="New Phytol.">
        <title>Comparative genomics reveals dynamic genome evolution in host specialist ectomycorrhizal fungi.</title>
        <authorList>
            <person name="Lofgren L.A."/>
            <person name="Nguyen N.H."/>
            <person name="Vilgalys R."/>
            <person name="Ruytinx J."/>
            <person name="Liao H.L."/>
            <person name="Branco S."/>
            <person name="Kuo A."/>
            <person name="LaButti K."/>
            <person name="Lipzen A."/>
            <person name="Andreopoulos W."/>
            <person name="Pangilinan J."/>
            <person name="Riley R."/>
            <person name="Hundley H."/>
            <person name="Na H."/>
            <person name="Barry K."/>
            <person name="Grigoriev I.V."/>
            <person name="Stajich J.E."/>
            <person name="Kennedy P.G."/>
        </authorList>
    </citation>
    <scope>NUCLEOTIDE SEQUENCE</scope>
    <source>
        <strain evidence="2">FC423</strain>
    </source>
</reference>
<evidence type="ECO:0000256" key="1">
    <source>
        <dbReference type="SAM" id="MobiDB-lite"/>
    </source>
</evidence>
<feature type="region of interest" description="Disordered" evidence="1">
    <location>
        <begin position="207"/>
        <end position="232"/>
    </location>
</feature>
<dbReference type="GeneID" id="64695731"/>
<gene>
    <name evidence="2" type="ORF">F5147DRAFT_650860</name>
</gene>